<reference evidence="2" key="1">
    <citation type="journal article" date="2013" name="Nature">
        <title>Draft genome of the wheat A-genome progenitor Triticum urartu.</title>
        <authorList>
            <person name="Ling H.Q."/>
            <person name="Zhao S."/>
            <person name="Liu D."/>
            <person name="Wang J."/>
            <person name="Sun H."/>
            <person name="Zhang C."/>
            <person name="Fan H."/>
            <person name="Li D."/>
            <person name="Dong L."/>
            <person name="Tao Y."/>
            <person name="Gao C."/>
            <person name="Wu H."/>
            <person name="Li Y."/>
            <person name="Cui Y."/>
            <person name="Guo X."/>
            <person name="Zheng S."/>
            <person name="Wang B."/>
            <person name="Yu K."/>
            <person name="Liang Q."/>
            <person name="Yang W."/>
            <person name="Lou X."/>
            <person name="Chen J."/>
            <person name="Feng M."/>
            <person name="Jian J."/>
            <person name="Zhang X."/>
            <person name="Luo G."/>
            <person name="Jiang Y."/>
            <person name="Liu J."/>
            <person name="Wang Z."/>
            <person name="Sha Y."/>
            <person name="Zhang B."/>
            <person name="Wu H."/>
            <person name="Tang D."/>
            <person name="Shen Q."/>
            <person name="Xue P."/>
            <person name="Zou S."/>
            <person name="Wang X."/>
            <person name="Liu X."/>
            <person name="Wang F."/>
            <person name="Yang Y."/>
            <person name="An X."/>
            <person name="Dong Z."/>
            <person name="Zhang K."/>
            <person name="Zhang X."/>
            <person name="Luo M.C."/>
            <person name="Dvorak J."/>
            <person name="Tong Y."/>
            <person name="Wang J."/>
            <person name="Yang H."/>
            <person name="Li Z."/>
            <person name="Wang D."/>
            <person name="Zhang A."/>
            <person name="Wang J."/>
        </authorList>
    </citation>
    <scope>NUCLEOTIDE SEQUENCE</scope>
    <source>
        <strain evidence="2">cv. G1812</strain>
    </source>
</reference>
<dbReference type="EnsemblPlants" id="TuG1812G0600002717.01.T01">
    <property type="protein sequence ID" value="TuG1812G0600002717.01.T01.cds298947"/>
    <property type="gene ID" value="TuG1812G0600002717.01"/>
</dbReference>
<reference evidence="1" key="2">
    <citation type="submission" date="2018-03" db="EMBL/GenBank/DDBJ databases">
        <title>The Triticum urartu genome reveals the dynamic nature of wheat genome evolution.</title>
        <authorList>
            <person name="Ling H."/>
            <person name="Ma B."/>
            <person name="Shi X."/>
            <person name="Liu H."/>
            <person name="Dong L."/>
            <person name="Sun H."/>
            <person name="Cao Y."/>
            <person name="Gao Q."/>
            <person name="Zheng S."/>
            <person name="Li Y."/>
            <person name="Yu Y."/>
            <person name="Du H."/>
            <person name="Qi M."/>
            <person name="Li Y."/>
            <person name="Yu H."/>
            <person name="Cui Y."/>
            <person name="Wang N."/>
            <person name="Chen C."/>
            <person name="Wu H."/>
            <person name="Zhao Y."/>
            <person name="Zhang J."/>
            <person name="Li Y."/>
            <person name="Zhou W."/>
            <person name="Zhang B."/>
            <person name="Hu W."/>
            <person name="Eijk M."/>
            <person name="Tang J."/>
            <person name="Witsenboer H."/>
            <person name="Zhao S."/>
            <person name="Li Z."/>
            <person name="Zhang A."/>
            <person name="Wang D."/>
            <person name="Liang C."/>
        </authorList>
    </citation>
    <scope>NUCLEOTIDE SEQUENCE [LARGE SCALE GENOMIC DNA]</scope>
    <source>
        <strain evidence="1">cv. G1812</strain>
    </source>
</reference>
<protein>
    <submittedName>
        <fullName evidence="1">Uncharacterized protein</fullName>
    </submittedName>
</protein>
<gene>
    <name evidence="1" type="primary">LOC125512231</name>
</gene>
<dbReference type="Gramene" id="TuG1812G0600002717.01.T01">
    <property type="protein sequence ID" value="TuG1812G0600002717.01.T01.cds298947"/>
    <property type="gene ID" value="TuG1812G0600002717.01"/>
</dbReference>
<accession>A0A8R7USY4</accession>
<proteinExistence type="predicted"/>
<organism evidence="1 2">
    <name type="scientific">Triticum urartu</name>
    <name type="common">Red wild einkorn</name>
    <name type="synonym">Crithodium urartu</name>
    <dbReference type="NCBI Taxonomy" id="4572"/>
    <lineage>
        <taxon>Eukaryota</taxon>
        <taxon>Viridiplantae</taxon>
        <taxon>Streptophyta</taxon>
        <taxon>Embryophyta</taxon>
        <taxon>Tracheophyta</taxon>
        <taxon>Spermatophyta</taxon>
        <taxon>Magnoliopsida</taxon>
        <taxon>Liliopsida</taxon>
        <taxon>Poales</taxon>
        <taxon>Poaceae</taxon>
        <taxon>BOP clade</taxon>
        <taxon>Pooideae</taxon>
        <taxon>Triticodae</taxon>
        <taxon>Triticeae</taxon>
        <taxon>Triticinae</taxon>
        <taxon>Triticum</taxon>
    </lineage>
</organism>
<dbReference type="Proteomes" id="UP000015106">
    <property type="component" value="Chromosome 1"/>
</dbReference>
<name>A0A8R7USY4_TRIUA</name>
<reference evidence="1" key="3">
    <citation type="submission" date="2022-06" db="UniProtKB">
        <authorList>
            <consortium name="EnsemblPlants"/>
        </authorList>
    </citation>
    <scope>IDENTIFICATION</scope>
</reference>
<sequence length="250" mass="25950">MPVQHLDPLVLGAAAGQLVAPVGDPARELGHRVPLVGRHRLVGALVQQHPDHRVLPGLHRQDAGVEALGGVAHEVGADADGGGGGDVGQDVGGEEEVDGAVVGVEGRVEARAQGVVHDGGEAVGAEVDGRAREPAVGLRDGPDVAHLLVPELRGDLGGAEVEAGLARADGGRAARREVAVEVVDAAAQRGVEEPLRLHELGVEQELQLLHVARVHRDGAPPRQARPAPRVVRLCDCDGRRERDDLQARGQ</sequence>
<dbReference type="AlphaFoldDB" id="A0A8R7USY4"/>
<evidence type="ECO:0000313" key="1">
    <source>
        <dbReference type="EnsemblPlants" id="TuG1812G0600002717.01.T01.cds298947"/>
    </source>
</evidence>
<evidence type="ECO:0000313" key="2">
    <source>
        <dbReference type="Proteomes" id="UP000015106"/>
    </source>
</evidence>
<keyword evidence="2" id="KW-1185">Reference proteome</keyword>